<dbReference type="AlphaFoldDB" id="A0A073J771"/>
<dbReference type="OrthoDB" id="7210707at2"/>
<sequence>MPQLAVLTGDIVKSSALPEGGLAQVFDGLDAAAAAVAEWQDVAPRLTRARGDSWQAVCAAPFALRAALVFRAGVRMTGKGHDTRIGLATGDGTVTGADLSDADGPAFVASGRALDDMARTARLATDTAPVALQTALPLADHISSRWTVRQAQIALVSLALPTPTQDTLAARFDVSRQTVHSLQEAAGLRALIEVCEMLEHG</sequence>
<reference evidence="1 2" key="1">
    <citation type="submission" date="2014-01" db="EMBL/GenBank/DDBJ databases">
        <title>Sulfitobacter sp. H3 (MCCC 1A00686) Genome Sequencing.</title>
        <authorList>
            <person name="Lai Q."/>
            <person name="Hong Z."/>
        </authorList>
    </citation>
    <scope>NUCLEOTIDE SEQUENCE [LARGE SCALE GENOMIC DNA]</scope>
    <source>
        <strain evidence="1 2">H3</strain>
    </source>
</reference>
<accession>A0A073J771</accession>
<organism evidence="1 2">
    <name type="scientific">Pseudosulfitobacter pseudonitzschiae</name>
    <dbReference type="NCBI Taxonomy" id="1402135"/>
    <lineage>
        <taxon>Bacteria</taxon>
        <taxon>Pseudomonadati</taxon>
        <taxon>Pseudomonadota</taxon>
        <taxon>Alphaproteobacteria</taxon>
        <taxon>Rhodobacterales</taxon>
        <taxon>Roseobacteraceae</taxon>
        <taxon>Pseudosulfitobacter</taxon>
    </lineage>
</organism>
<evidence type="ECO:0000313" key="2">
    <source>
        <dbReference type="Proteomes" id="UP000027746"/>
    </source>
</evidence>
<dbReference type="GeneID" id="68870371"/>
<keyword evidence="2" id="KW-1185">Reference proteome</keyword>
<gene>
    <name evidence="1" type="ORF">SUH3_02240</name>
</gene>
<proteinExistence type="predicted"/>
<protein>
    <submittedName>
        <fullName evidence="1">Uncharacterized protein</fullName>
    </submittedName>
</protein>
<dbReference type="RefSeq" id="WP_051693844.1">
    <property type="nucleotide sequence ID" value="NZ_CP054599.1"/>
</dbReference>
<dbReference type="Proteomes" id="UP000027746">
    <property type="component" value="Unassembled WGS sequence"/>
</dbReference>
<comment type="caution">
    <text evidence="1">The sequence shown here is derived from an EMBL/GenBank/DDBJ whole genome shotgun (WGS) entry which is preliminary data.</text>
</comment>
<dbReference type="EMBL" id="JAMD01000001">
    <property type="protein sequence ID" value="KEJ97824.1"/>
    <property type="molecule type" value="Genomic_DNA"/>
</dbReference>
<name>A0A073J771_9RHOB</name>
<evidence type="ECO:0000313" key="1">
    <source>
        <dbReference type="EMBL" id="KEJ97824.1"/>
    </source>
</evidence>